<evidence type="ECO:0000256" key="1">
    <source>
        <dbReference type="SAM" id="Phobius"/>
    </source>
</evidence>
<dbReference type="Pfam" id="PF22564">
    <property type="entry name" value="HAAS"/>
    <property type="match status" value="1"/>
</dbReference>
<keyword evidence="3" id="KW-1185">Reference proteome</keyword>
<name>A0ABU8RVN1_9SPHN</name>
<accession>A0ABU8RVN1</accession>
<keyword evidence="1" id="KW-1133">Transmembrane helix</keyword>
<organism evidence="2 3">
    <name type="scientific">Novosphingobium anseongense</name>
    <dbReference type="NCBI Taxonomy" id="3133436"/>
    <lineage>
        <taxon>Bacteria</taxon>
        <taxon>Pseudomonadati</taxon>
        <taxon>Pseudomonadota</taxon>
        <taxon>Alphaproteobacteria</taxon>
        <taxon>Sphingomonadales</taxon>
        <taxon>Sphingomonadaceae</taxon>
        <taxon>Novosphingobium</taxon>
    </lineage>
</organism>
<evidence type="ECO:0000313" key="2">
    <source>
        <dbReference type="EMBL" id="MEJ5977135.1"/>
    </source>
</evidence>
<dbReference type="EMBL" id="JBBHJZ010000002">
    <property type="protein sequence ID" value="MEJ5977135.1"/>
    <property type="molecule type" value="Genomic_DNA"/>
</dbReference>
<proteinExistence type="predicted"/>
<keyword evidence="1" id="KW-0812">Transmembrane</keyword>
<evidence type="ECO:0000313" key="3">
    <source>
        <dbReference type="Proteomes" id="UP001361239"/>
    </source>
</evidence>
<dbReference type="Proteomes" id="UP001361239">
    <property type="component" value="Unassembled WGS sequence"/>
</dbReference>
<keyword evidence="1" id="KW-0472">Membrane</keyword>
<feature type="transmembrane region" description="Helical" evidence="1">
    <location>
        <begin position="106"/>
        <end position="127"/>
    </location>
</feature>
<feature type="transmembrane region" description="Helical" evidence="1">
    <location>
        <begin position="78"/>
        <end position="100"/>
    </location>
</feature>
<dbReference type="RefSeq" id="WP_339587084.1">
    <property type="nucleotide sequence ID" value="NZ_JBBHJZ010000002.1"/>
</dbReference>
<protein>
    <submittedName>
        <fullName evidence="2">DUF1700 domain-containing protein</fullName>
    </submittedName>
</protein>
<feature type="transmembrane region" description="Helical" evidence="1">
    <location>
        <begin position="139"/>
        <end position="166"/>
    </location>
</feature>
<gene>
    <name evidence="2" type="ORF">WG901_10850</name>
</gene>
<comment type="caution">
    <text evidence="2">The sequence shown here is derived from an EMBL/GenBank/DDBJ whole genome shotgun (WGS) entry which is preliminary data.</text>
</comment>
<sequence length="188" mass="19983">MTRDEFLKRMRRDLAGLPADRIDDVLNDYTDHFDAAREDGRSEAEVAEALGDPGRLARELRLEAGIKNWEEVRSPSNAWTAVIALLGLGAIDILILLPILASVVGVIVGFFAAMIGLFIGGGGVLIIGPFQGFPGGSAAAILTGLGMMAASVAGTALLTIVTIWLVNGLMWFGRLHYRVVKPAIDAQA</sequence>
<reference evidence="2 3" key="1">
    <citation type="submission" date="2024-03" db="EMBL/GenBank/DDBJ databases">
        <authorList>
            <person name="Jo J.-H."/>
        </authorList>
    </citation>
    <scope>NUCLEOTIDE SEQUENCE [LARGE SCALE GENOMIC DNA]</scope>
    <source>
        <strain evidence="2 3">PS1R-30</strain>
    </source>
</reference>